<protein>
    <submittedName>
        <fullName evidence="2">Uncharacterized protein</fullName>
    </submittedName>
</protein>
<dbReference type="EMBL" id="JAKELL010000052">
    <property type="protein sequence ID" value="KAH8986727.1"/>
    <property type="molecule type" value="Genomic_DNA"/>
</dbReference>
<reference evidence="2" key="1">
    <citation type="submission" date="2022-01" db="EMBL/GenBank/DDBJ databases">
        <title>Comparative genomics reveals a dynamic genome evolution in the ectomycorrhizal milk-cap (Lactarius) mushrooms.</title>
        <authorList>
            <consortium name="DOE Joint Genome Institute"/>
            <person name="Lebreton A."/>
            <person name="Tang N."/>
            <person name="Kuo A."/>
            <person name="LaButti K."/>
            <person name="Drula E."/>
            <person name="Barry K."/>
            <person name="Clum A."/>
            <person name="Lipzen A."/>
            <person name="Mousain D."/>
            <person name="Ng V."/>
            <person name="Wang R."/>
            <person name="Wang X."/>
            <person name="Dai Y."/>
            <person name="Henrissat B."/>
            <person name="Grigoriev I.V."/>
            <person name="Guerin-Laguette A."/>
            <person name="Yu F."/>
            <person name="Martin F.M."/>
        </authorList>
    </citation>
    <scope>NUCLEOTIDE SEQUENCE</scope>
    <source>
        <strain evidence="2">QP</strain>
    </source>
</reference>
<proteinExistence type="predicted"/>
<keyword evidence="3" id="KW-1185">Reference proteome</keyword>
<dbReference type="Proteomes" id="UP001201163">
    <property type="component" value="Unassembled WGS sequence"/>
</dbReference>
<evidence type="ECO:0000313" key="2">
    <source>
        <dbReference type="EMBL" id="KAH8986727.1"/>
    </source>
</evidence>
<evidence type="ECO:0000313" key="3">
    <source>
        <dbReference type="Proteomes" id="UP001201163"/>
    </source>
</evidence>
<sequence length="230" mass="24667">MRQGFPRDLIPSAQNDVPSLRTADKAAMAKQVGFSCPFLESASYFGETLNPLLGVELGRAERAATPWSSAESASVVAVLAYSLAGPPRHGTWDSLRLTREDAIGSWPSQHHTHVAIMIVRFVTGPGAMPLSNPSNTLDSSSLSPFFPQAGHSNPQPAVARVTCRGMKTGATVTDRQHHNPAPSGRSTPRGTTWQFRGLRVMHSEATNQFFMTPAIIVDPNLSPESAPGVQ</sequence>
<name>A0AAD4LFN4_9AGAM</name>
<gene>
    <name evidence="2" type="ORF">EDB92DRAFT_1818210</name>
</gene>
<dbReference type="AlphaFoldDB" id="A0AAD4LFN4"/>
<organism evidence="2 3">
    <name type="scientific">Lactarius akahatsu</name>
    <dbReference type="NCBI Taxonomy" id="416441"/>
    <lineage>
        <taxon>Eukaryota</taxon>
        <taxon>Fungi</taxon>
        <taxon>Dikarya</taxon>
        <taxon>Basidiomycota</taxon>
        <taxon>Agaricomycotina</taxon>
        <taxon>Agaricomycetes</taxon>
        <taxon>Russulales</taxon>
        <taxon>Russulaceae</taxon>
        <taxon>Lactarius</taxon>
    </lineage>
</organism>
<comment type="caution">
    <text evidence="2">The sequence shown here is derived from an EMBL/GenBank/DDBJ whole genome shotgun (WGS) entry which is preliminary data.</text>
</comment>
<accession>A0AAD4LFN4</accession>
<feature type="region of interest" description="Disordered" evidence="1">
    <location>
        <begin position="170"/>
        <end position="191"/>
    </location>
</feature>
<evidence type="ECO:0000256" key="1">
    <source>
        <dbReference type="SAM" id="MobiDB-lite"/>
    </source>
</evidence>